<organism evidence="1 2">
    <name type="scientific">Mycena metata</name>
    <dbReference type="NCBI Taxonomy" id="1033252"/>
    <lineage>
        <taxon>Eukaryota</taxon>
        <taxon>Fungi</taxon>
        <taxon>Dikarya</taxon>
        <taxon>Basidiomycota</taxon>
        <taxon>Agaricomycotina</taxon>
        <taxon>Agaricomycetes</taxon>
        <taxon>Agaricomycetidae</taxon>
        <taxon>Agaricales</taxon>
        <taxon>Marasmiineae</taxon>
        <taxon>Mycenaceae</taxon>
        <taxon>Mycena</taxon>
    </lineage>
</organism>
<comment type="caution">
    <text evidence="1">The sequence shown here is derived from an EMBL/GenBank/DDBJ whole genome shotgun (WGS) entry which is preliminary data.</text>
</comment>
<accession>A0AAD7JGJ8</accession>
<dbReference type="Proteomes" id="UP001215598">
    <property type="component" value="Unassembled WGS sequence"/>
</dbReference>
<sequence>METGDPAFPPELERLVFEMAAHARPPTIPTFMRVARRVKIWVEPLLYRTLHLCAILEDVPADYPVFRGGRVFDMIRSTPAKFPGETVRHLKASWSKPTTTGLFSFHPIPWSKISGSITILTRTCSPKSRSYH</sequence>
<protein>
    <submittedName>
        <fullName evidence="1">Uncharacterized protein</fullName>
    </submittedName>
</protein>
<reference evidence="1" key="1">
    <citation type="submission" date="2023-03" db="EMBL/GenBank/DDBJ databases">
        <title>Massive genome expansion in bonnet fungi (Mycena s.s.) driven by repeated elements and novel gene families across ecological guilds.</title>
        <authorList>
            <consortium name="Lawrence Berkeley National Laboratory"/>
            <person name="Harder C.B."/>
            <person name="Miyauchi S."/>
            <person name="Viragh M."/>
            <person name="Kuo A."/>
            <person name="Thoen E."/>
            <person name="Andreopoulos B."/>
            <person name="Lu D."/>
            <person name="Skrede I."/>
            <person name="Drula E."/>
            <person name="Henrissat B."/>
            <person name="Morin E."/>
            <person name="Kohler A."/>
            <person name="Barry K."/>
            <person name="LaButti K."/>
            <person name="Morin E."/>
            <person name="Salamov A."/>
            <person name="Lipzen A."/>
            <person name="Mereny Z."/>
            <person name="Hegedus B."/>
            <person name="Baldrian P."/>
            <person name="Stursova M."/>
            <person name="Weitz H."/>
            <person name="Taylor A."/>
            <person name="Grigoriev I.V."/>
            <person name="Nagy L.G."/>
            <person name="Martin F."/>
            <person name="Kauserud H."/>
        </authorList>
    </citation>
    <scope>NUCLEOTIDE SEQUENCE</scope>
    <source>
        <strain evidence="1">CBHHK182m</strain>
    </source>
</reference>
<name>A0AAD7JGJ8_9AGAR</name>
<dbReference type="EMBL" id="JARKIB010000031">
    <property type="protein sequence ID" value="KAJ7762894.1"/>
    <property type="molecule type" value="Genomic_DNA"/>
</dbReference>
<proteinExistence type="predicted"/>
<evidence type="ECO:0000313" key="1">
    <source>
        <dbReference type="EMBL" id="KAJ7762894.1"/>
    </source>
</evidence>
<keyword evidence="2" id="KW-1185">Reference proteome</keyword>
<gene>
    <name evidence="1" type="ORF">B0H16DRAFT_1528085</name>
</gene>
<evidence type="ECO:0000313" key="2">
    <source>
        <dbReference type="Proteomes" id="UP001215598"/>
    </source>
</evidence>
<dbReference type="AlphaFoldDB" id="A0AAD7JGJ8"/>